<evidence type="ECO:0000313" key="11">
    <source>
        <dbReference type="Proteomes" id="UP000028725"/>
    </source>
</evidence>
<dbReference type="GO" id="GO:0016020">
    <property type="term" value="C:membrane"/>
    <property type="evidence" value="ECO:0007669"/>
    <property type="project" value="UniProtKB-SubCell"/>
</dbReference>
<evidence type="ECO:0000259" key="9">
    <source>
        <dbReference type="PROSITE" id="PS50113"/>
    </source>
</evidence>
<dbReference type="Proteomes" id="UP000028725">
    <property type="component" value="Unassembled WGS sequence"/>
</dbReference>
<dbReference type="InterPro" id="IPR035965">
    <property type="entry name" value="PAS-like_dom_sf"/>
</dbReference>
<evidence type="ECO:0000256" key="4">
    <source>
        <dbReference type="ARBA" id="ARBA00022679"/>
    </source>
</evidence>
<dbReference type="FunFam" id="3.30.565.10:FF:000006">
    <property type="entry name" value="Sensor histidine kinase WalK"/>
    <property type="match status" value="1"/>
</dbReference>
<comment type="catalytic activity">
    <reaction evidence="1">
        <text>ATP + protein L-histidine = ADP + protein N-phospho-L-histidine.</text>
        <dbReference type="EC" id="2.7.13.3"/>
    </reaction>
</comment>
<dbReference type="InterPro" id="IPR013656">
    <property type="entry name" value="PAS_4"/>
</dbReference>
<dbReference type="RefSeq" id="WP_052420516.1">
    <property type="nucleotide sequence ID" value="NZ_JMCB01000019.1"/>
</dbReference>
<feature type="domain" description="Histidine kinase" evidence="8">
    <location>
        <begin position="334"/>
        <end position="548"/>
    </location>
</feature>
<dbReference type="Gene3D" id="3.30.565.10">
    <property type="entry name" value="Histidine kinase-like ATPase, C-terminal domain"/>
    <property type="match status" value="1"/>
</dbReference>
<keyword evidence="11" id="KW-1185">Reference proteome</keyword>
<dbReference type="PANTHER" id="PTHR42878:SF15">
    <property type="entry name" value="BACTERIOPHYTOCHROME"/>
    <property type="match status" value="1"/>
</dbReference>
<feature type="domain" description="PAC" evidence="9">
    <location>
        <begin position="250"/>
        <end position="305"/>
    </location>
</feature>
<evidence type="ECO:0000259" key="8">
    <source>
        <dbReference type="PROSITE" id="PS50109"/>
    </source>
</evidence>
<gene>
    <name evidence="10" type="ORF">DB31_2960</name>
</gene>
<dbReference type="Pfam" id="PF00512">
    <property type="entry name" value="HisKA"/>
    <property type="match status" value="1"/>
</dbReference>
<feature type="coiled-coil region" evidence="7">
    <location>
        <begin position="296"/>
        <end position="327"/>
    </location>
</feature>
<dbReference type="SMART" id="SM00387">
    <property type="entry name" value="HATPase_c"/>
    <property type="match status" value="1"/>
</dbReference>
<reference evidence="10 11" key="1">
    <citation type="submission" date="2014-04" db="EMBL/GenBank/DDBJ databases">
        <title>Genome assembly of Hyalangium minutum DSM 14724.</title>
        <authorList>
            <person name="Sharma G."/>
            <person name="Subramanian S."/>
        </authorList>
    </citation>
    <scope>NUCLEOTIDE SEQUENCE [LARGE SCALE GENOMIC DNA]</scope>
    <source>
        <strain evidence="10 11">DSM 14724</strain>
    </source>
</reference>
<sequence length="554" mass="62392">MPSPDFGQLFRFSPNPYMVLDRELKYVAANDAYLRVTASRLEDLLGRNVFDLFPHDPANPSNENARMLRASFERVLSSRASDTLALIMYRVPLHTEAGIVIEERFWSATHTPLLDEKGEVAFILQHTVDVTELQRLKQAVQMAEAERSHATDLLGAGVLQRAQQVQETNRTLDAERRHLLQLFEQAPGFMTFLRGRHHVFELANRAYYQVVGHRELIGKPVREALPELAGQGFYELLDKVFTSGEPFVGRGLSVALQRQPGAPLDERSVDFVYQPIFGANGAVTGIFVQGHDMTERRKAEEEVKRLNQTLERRVQARTAELVEANKELESFSYSVSHDLRAPLRHITGFAQLLERRIGTHLDATSREYMKTISDAARQGGKMVDDLLNFSRMGRAELKKTQVSLDELISQVRRELAPEAEGRTVTWKVAALPQVQGDPALLRLVFKNLLSNALKYTRPKPEPTIEVDSREEEGDIHVWVKDNGVGFEMEYVDKLFGVFQRLHTADQFEGTGIGLANVRRIVARHGGRTWAEGKAGEGATFHFTLPAAASEKVST</sequence>
<dbReference type="GO" id="GO:0007234">
    <property type="term" value="P:osmosensory signaling via phosphorelay pathway"/>
    <property type="evidence" value="ECO:0007669"/>
    <property type="project" value="TreeGrafter"/>
</dbReference>
<evidence type="ECO:0000256" key="6">
    <source>
        <dbReference type="ARBA" id="ARBA00023136"/>
    </source>
</evidence>
<dbReference type="Pfam" id="PF02518">
    <property type="entry name" value="HATPase_c"/>
    <property type="match status" value="1"/>
</dbReference>
<keyword evidence="3" id="KW-0597">Phosphoprotein</keyword>
<dbReference type="EC" id="2.7.13.3" evidence="2"/>
<protein>
    <recommendedName>
        <fullName evidence="2">histidine kinase</fullName>
        <ecNumber evidence="2">2.7.13.3</ecNumber>
    </recommendedName>
</protein>
<dbReference type="SMART" id="SM00388">
    <property type="entry name" value="HisKA"/>
    <property type="match status" value="1"/>
</dbReference>
<dbReference type="Pfam" id="PF08448">
    <property type="entry name" value="PAS_4"/>
    <property type="match status" value="2"/>
</dbReference>
<dbReference type="InterPro" id="IPR000700">
    <property type="entry name" value="PAS-assoc_C"/>
</dbReference>
<evidence type="ECO:0000256" key="7">
    <source>
        <dbReference type="SAM" id="Coils"/>
    </source>
</evidence>
<dbReference type="SMART" id="SM00091">
    <property type="entry name" value="PAS"/>
    <property type="match status" value="2"/>
</dbReference>
<keyword evidence="5" id="KW-0418">Kinase</keyword>
<keyword evidence="6" id="KW-0472">Membrane</keyword>
<dbReference type="AlphaFoldDB" id="A0A085W5D8"/>
<dbReference type="CDD" id="cd00082">
    <property type="entry name" value="HisKA"/>
    <property type="match status" value="1"/>
</dbReference>
<dbReference type="PROSITE" id="PS50109">
    <property type="entry name" value="HIS_KIN"/>
    <property type="match status" value="1"/>
</dbReference>
<evidence type="ECO:0000256" key="1">
    <source>
        <dbReference type="ARBA" id="ARBA00000085"/>
    </source>
</evidence>
<comment type="caution">
    <text evidence="10">The sequence shown here is derived from an EMBL/GenBank/DDBJ whole genome shotgun (WGS) entry which is preliminary data.</text>
</comment>
<name>A0A085W5D8_9BACT</name>
<dbReference type="CDD" id="cd00130">
    <property type="entry name" value="PAS"/>
    <property type="match status" value="1"/>
</dbReference>
<dbReference type="PANTHER" id="PTHR42878">
    <property type="entry name" value="TWO-COMPONENT HISTIDINE KINASE"/>
    <property type="match status" value="1"/>
</dbReference>
<dbReference type="PROSITE" id="PS50113">
    <property type="entry name" value="PAC"/>
    <property type="match status" value="1"/>
</dbReference>
<dbReference type="GO" id="GO:0000155">
    <property type="term" value="F:phosphorelay sensor kinase activity"/>
    <property type="evidence" value="ECO:0007669"/>
    <property type="project" value="InterPro"/>
</dbReference>
<dbReference type="NCBIfam" id="TIGR00229">
    <property type="entry name" value="sensory_box"/>
    <property type="match status" value="1"/>
</dbReference>
<dbReference type="InterPro" id="IPR003661">
    <property type="entry name" value="HisK_dim/P_dom"/>
</dbReference>
<keyword evidence="4" id="KW-0808">Transferase</keyword>
<dbReference type="InterPro" id="IPR000014">
    <property type="entry name" value="PAS"/>
</dbReference>
<dbReference type="InterPro" id="IPR004358">
    <property type="entry name" value="Sig_transdc_His_kin-like_C"/>
</dbReference>
<dbReference type="Gene3D" id="3.30.450.20">
    <property type="entry name" value="PAS domain"/>
    <property type="match status" value="2"/>
</dbReference>
<dbReference type="InterPro" id="IPR005467">
    <property type="entry name" value="His_kinase_dom"/>
</dbReference>
<dbReference type="Gene3D" id="1.10.287.130">
    <property type="match status" value="1"/>
</dbReference>
<evidence type="ECO:0000256" key="5">
    <source>
        <dbReference type="ARBA" id="ARBA00022777"/>
    </source>
</evidence>
<proteinExistence type="predicted"/>
<dbReference type="FunFam" id="1.10.287.130:FF:000070">
    <property type="entry name" value="Histidine kinase sensor protein"/>
    <property type="match status" value="1"/>
</dbReference>
<dbReference type="SUPFAM" id="SSF55874">
    <property type="entry name" value="ATPase domain of HSP90 chaperone/DNA topoisomerase II/histidine kinase"/>
    <property type="match status" value="1"/>
</dbReference>
<keyword evidence="7" id="KW-0175">Coiled coil</keyword>
<dbReference type="InterPro" id="IPR050351">
    <property type="entry name" value="BphY/WalK/GraS-like"/>
</dbReference>
<dbReference type="SUPFAM" id="SSF55785">
    <property type="entry name" value="PYP-like sensor domain (PAS domain)"/>
    <property type="match status" value="2"/>
</dbReference>
<evidence type="ECO:0000256" key="2">
    <source>
        <dbReference type="ARBA" id="ARBA00012438"/>
    </source>
</evidence>
<dbReference type="InterPro" id="IPR003594">
    <property type="entry name" value="HATPase_dom"/>
</dbReference>
<dbReference type="PRINTS" id="PR00344">
    <property type="entry name" value="BCTRLSENSOR"/>
</dbReference>
<dbReference type="InterPro" id="IPR036097">
    <property type="entry name" value="HisK_dim/P_sf"/>
</dbReference>
<dbReference type="SUPFAM" id="SSF47384">
    <property type="entry name" value="Homodimeric domain of signal transducing histidine kinase"/>
    <property type="match status" value="1"/>
</dbReference>
<evidence type="ECO:0000313" key="10">
    <source>
        <dbReference type="EMBL" id="KFE62901.1"/>
    </source>
</evidence>
<evidence type="ECO:0000256" key="3">
    <source>
        <dbReference type="ARBA" id="ARBA00022553"/>
    </source>
</evidence>
<dbReference type="STRING" id="394096.DB31_2960"/>
<dbReference type="EMBL" id="JMCB01000019">
    <property type="protein sequence ID" value="KFE62901.1"/>
    <property type="molecule type" value="Genomic_DNA"/>
</dbReference>
<dbReference type="GO" id="GO:0030295">
    <property type="term" value="F:protein kinase activator activity"/>
    <property type="evidence" value="ECO:0007669"/>
    <property type="project" value="TreeGrafter"/>
</dbReference>
<dbReference type="GO" id="GO:0000156">
    <property type="term" value="F:phosphorelay response regulator activity"/>
    <property type="evidence" value="ECO:0007669"/>
    <property type="project" value="TreeGrafter"/>
</dbReference>
<accession>A0A085W5D8</accession>
<dbReference type="OrthoDB" id="9806821at2"/>
<organism evidence="10 11">
    <name type="scientific">Hyalangium minutum</name>
    <dbReference type="NCBI Taxonomy" id="394096"/>
    <lineage>
        <taxon>Bacteria</taxon>
        <taxon>Pseudomonadati</taxon>
        <taxon>Myxococcota</taxon>
        <taxon>Myxococcia</taxon>
        <taxon>Myxococcales</taxon>
        <taxon>Cystobacterineae</taxon>
        <taxon>Archangiaceae</taxon>
        <taxon>Hyalangium</taxon>
    </lineage>
</organism>
<dbReference type="PATRIC" id="fig|394096.3.peg.7285"/>
<dbReference type="InterPro" id="IPR036890">
    <property type="entry name" value="HATPase_C_sf"/>
</dbReference>